<accession>A0A2V3IF93</accession>
<keyword evidence="5" id="KW-1185">Reference proteome</keyword>
<comment type="caution">
    <text evidence="4">The sequence shown here is derived from an EMBL/GenBank/DDBJ whole genome shotgun (WGS) entry which is preliminary data.</text>
</comment>
<proteinExistence type="predicted"/>
<evidence type="ECO:0000259" key="3">
    <source>
        <dbReference type="PROSITE" id="PS51352"/>
    </source>
</evidence>
<evidence type="ECO:0000313" key="5">
    <source>
        <dbReference type="Proteomes" id="UP000247409"/>
    </source>
</evidence>
<dbReference type="OrthoDB" id="89at2759"/>
<dbReference type="InterPro" id="IPR017937">
    <property type="entry name" value="Thioredoxin_CS"/>
</dbReference>
<dbReference type="EMBL" id="NBIV01000261">
    <property type="protein sequence ID" value="PXF40756.1"/>
    <property type="molecule type" value="Genomic_DNA"/>
</dbReference>
<dbReference type="AlphaFoldDB" id="A0A2V3IF93"/>
<sequence>MVSEIQSGEHFSRAISSKPVVVVDFFATWCGPCKKMEPVLRDWEEGMAENGEDWMVRFVKVNVDHHSRIAQSYQVTAMPTFVVFLNGEAKYTVRGARKRELRERIESAMQVASDERNARSRKN</sequence>
<comment type="function">
    <text evidence="1">Participates in various redox reactions through the reversible oxidation of its active center dithiol to a disulfide and catalyzes dithiol-disulfide exchange reactions.</text>
</comment>
<organism evidence="4 5">
    <name type="scientific">Gracilariopsis chorda</name>
    <dbReference type="NCBI Taxonomy" id="448386"/>
    <lineage>
        <taxon>Eukaryota</taxon>
        <taxon>Rhodophyta</taxon>
        <taxon>Florideophyceae</taxon>
        <taxon>Rhodymeniophycidae</taxon>
        <taxon>Gracilariales</taxon>
        <taxon>Gracilariaceae</taxon>
        <taxon>Gracilariopsis</taxon>
    </lineage>
</organism>
<keyword evidence="2" id="KW-1015">Disulfide bond</keyword>
<reference evidence="4 5" key="1">
    <citation type="journal article" date="2018" name="Mol. Biol. Evol.">
        <title>Analysis of the draft genome of the red seaweed Gracilariopsis chorda provides insights into genome size evolution in Rhodophyta.</title>
        <authorList>
            <person name="Lee J."/>
            <person name="Yang E.C."/>
            <person name="Graf L."/>
            <person name="Yang J.H."/>
            <person name="Qiu H."/>
            <person name="Zel Zion U."/>
            <person name="Chan C.X."/>
            <person name="Stephens T.G."/>
            <person name="Weber A.P.M."/>
            <person name="Boo G.H."/>
            <person name="Boo S.M."/>
            <person name="Kim K.M."/>
            <person name="Shin Y."/>
            <person name="Jung M."/>
            <person name="Lee S.J."/>
            <person name="Yim H.S."/>
            <person name="Lee J.H."/>
            <person name="Bhattacharya D."/>
            <person name="Yoon H.S."/>
        </authorList>
    </citation>
    <scope>NUCLEOTIDE SEQUENCE [LARGE SCALE GENOMIC DNA]</scope>
    <source>
        <strain evidence="4 5">SKKU-2015</strain>
        <tissue evidence="4">Whole body</tissue>
    </source>
</reference>
<dbReference type="PROSITE" id="PS51352">
    <property type="entry name" value="THIOREDOXIN_2"/>
    <property type="match status" value="1"/>
</dbReference>
<dbReference type="SUPFAM" id="SSF52833">
    <property type="entry name" value="Thioredoxin-like"/>
    <property type="match status" value="1"/>
</dbReference>
<evidence type="ECO:0000256" key="2">
    <source>
        <dbReference type="ARBA" id="ARBA00023157"/>
    </source>
</evidence>
<dbReference type="InterPro" id="IPR036249">
    <property type="entry name" value="Thioredoxin-like_sf"/>
</dbReference>
<dbReference type="Proteomes" id="UP000247409">
    <property type="component" value="Unassembled WGS sequence"/>
</dbReference>
<feature type="domain" description="Thioredoxin" evidence="3">
    <location>
        <begin position="1"/>
        <end position="110"/>
    </location>
</feature>
<dbReference type="Pfam" id="PF00085">
    <property type="entry name" value="Thioredoxin"/>
    <property type="match status" value="1"/>
</dbReference>
<evidence type="ECO:0000256" key="1">
    <source>
        <dbReference type="ARBA" id="ARBA00003318"/>
    </source>
</evidence>
<evidence type="ECO:0000313" key="4">
    <source>
        <dbReference type="EMBL" id="PXF40756.1"/>
    </source>
</evidence>
<dbReference type="PROSITE" id="PS00194">
    <property type="entry name" value="THIOREDOXIN_1"/>
    <property type="match status" value="1"/>
</dbReference>
<name>A0A2V3IF93_9FLOR</name>
<dbReference type="STRING" id="448386.A0A2V3IF93"/>
<dbReference type="Gene3D" id="3.40.30.10">
    <property type="entry name" value="Glutaredoxin"/>
    <property type="match status" value="1"/>
</dbReference>
<protein>
    <submittedName>
        <fullName evidence="4">Thioredoxin</fullName>
    </submittedName>
</protein>
<dbReference type="PRINTS" id="PR00421">
    <property type="entry name" value="THIOREDOXIN"/>
</dbReference>
<dbReference type="InterPro" id="IPR013766">
    <property type="entry name" value="Thioredoxin_domain"/>
</dbReference>
<gene>
    <name evidence="4" type="ORF">BWQ96_09518</name>
</gene>
<dbReference type="PANTHER" id="PTHR46115">
    <property type="entry name" value="THIOREDOXIN-LIKE PROTEIN 1"/>
    <property type="match status" value="1"/>
</dbReference>
<dbReference type="CDD" id="cd02947">
    <property type="entry name" value="TRX_family"/>
    <property type="match status" value="1"/>
</dbReference>